<proteinExistence type="predicted"/>
<gene>
    <name evidence="1" type="ORF">IPP15_01735</name>
</gene>
<dbReference type="InterPro" id="IPR013783">
    <property type="entry name" value="Ig-like_fold"/>
</dbReference>
<protein>
    <recommendedName>
        <fullName evidence="3">T9SS type A sorting domain-containing protein</fullName>
    </recommendedName>
</protein>
<comment type="caution">
    <text evidence="1">The sequence shown here is derived from an EMBL/GenBank/DDBJ whole genome shotgun (WGS) entry which is preliminary data.</text>
</comment>
<accession>A0A9D7SSD9</accession>
<dbReference type="AlphaFoldDB" id="A0A9D7SSD9"/>
<reference evidence="1 2" key="1">
    <citation type="submission" date="2020-10" db="EMBL/GenBank/DDBJ databases">
        <title>Connecting structure to function with the recovery of over 1000 high-quality activated sludge metagenome-assembled genomes encoding full-length rRNA genes using long-read sequencing.</title>
        <authorList>
            <person name="Singleton C.M."/>
            <person name="Petriglieri F."/>
            <person name="Kristensen J.M."/>
            <person name="Kirkegaard R.H."/>
            <person name="Michaelsen T.Y."/>
            <person name="Andersen M.H."/>
            <person name="Karst S.M."/>
            <person name="Dueholm M.S."/>
            <person name="Nielsen P.H."/>
            <person name="Albertsen M."/>
        </authorList>
    </citation>
    <scope>NUCLEOTIDE SEQUENCE [LARGE SCALE GENOMIC DNA]</scope>
    <source>
        <strain evidence="1">Ribe_18-Q3-R11-54_MAXAC.273</strain>
    </source>
</reference>
<organism evidence="1 2">
    <name type="scientific">Candidatus Opimibacter skivensis</name>
    <dbReference type="NCBI Taxonomy" id="2982028"/>
    <lineage>
        <taxon>Bacteria</taxon>
        <taxon>Pseudomonadati</taxon>
        <taxon>Bacteroidota</taxon>
        <taxon>Saprospiria</taxon>
        <taxon>Saprospirales</taxon>
        <taxon>Saprospiraceae</taxon>
        <taxon>Candidatus Opimibacter</taxon>
    </lineage>
</organism>
<evidence type="ECO:0008006" key="3">
    <source>
        <dbReference type="Google" id="ProtNLM"/>
    </source>
</evidence>
<dbReference type="EMBL" id="JADKGY010000001">
    <property type="protein sequence ID" value="MBK9981143.1"/>
    <property type="molecule type" value="Genomic_DNA"/>
</dbReference>
<evidence type="ECO:0000313" key="2">
    <source>
        <dbReference type="Proteomes" id="UP000808337"/>
    </source>
</evidence>
<evidence type="ECO:0000313" key="1">
    <source>
        <dbReference type="EMBL" id="MBK9981143.1"/>
    </source>
</evidence>
<name>A0A9D7SSD9_9BACT</name>
<dbReference type="Gene3D" id="2.60.40.10">
    <property type="entry name" value="Immunoglobulins"/>
    <property type="match status" value="1"/>
</dbReference>
<dbReference type="Proteomes" id="UP000808337">
    <property type="component" value="Unassembled WGS sequence"/>
</dbReference>
<sequence length="374" mass="41493">MKKLLAIIILFYGLSISAQNIVIQEVFYNQPMGSDKFELVNTTAGTINISTWWMCARFNYRQLGSATDIEILQGSLNMTPGMHTKLRIITYNLDNSLSDFGIYIDTNFPNPASMEDFIQYGGSTDVGRGTVAVAKGIWRDMDPGPAFVLDFIPLAGAGQSTNFDGSNGGGGQLTFATDFVNGAPTLPISLLTLSGTVNTSKQVDLHWIALDEFNSDKHEIERSTDGQHYDVIGEVSSQNLGASPGYYNFLDKTPQKNILLYYRVREVNFDGEEILSSTLYVKVKDVPDHKMTISPMPVQNNVCFAMELYWPGEETGQFRIVDMSGKIVFSFDEPLLEGYNIIMHLVNGIDPGVYMMILSNNGGDYVTNHFLIAR</sequence>